<dbReference type="GO" id="GO:0016747">
    <property type="term" value="F:acyltransferase activity, transferring groups other than amino-acyl groups"/>
    <property type="evidence" value="ECO:0007669"/>
    <property type="project" value="InterPro"/>
</dbReference>
<evidence type="ECO:0000313" key="3">
    <source>
        <dbReference type="EMBL" id="NFN33768.1"/>
    </source>
</evidence>
<reference evidence="4 5" key="1">
    <citation type="submission" date="2019-04" db="EMBL/GenBank/DDBJ databases">
        <title>Genome sequencing of Clostridium botulinum Groups I-IV and Clostridium butyricum.</title>
        <authorList>
            <person name="Brunt J."/>
            <person name="Van Vliet A.H.M."/>
            <person name="Stringer S.C."/>
            <person name="Carter A.T."/>
            <person name="Peck M.W."/>
        </authorList>
    </citation>
    <scope>NUCLEOTIDE SEQUENCE [LARGE SCALE GENOMIC DNA]</scope>
    <source>
        <strain evidence="2 5">1605</strain>
        <strain evidence="3 4">CB-K-33E</strain>
    </source>
</reference>
<feature type="domain" description="N-acetyltransferase" evidence="1">
    <location>
        <begin position="16"/>
        <end position="183"/>
    </location>
</feature>
<name>A0A0M1LJ06_CLOBO</name>
<evidence type="ECO:0000259" key="1">
    <source>
        <dbReference type="PROSITE" id="PS51186"/>
    </source>
</evidence>
<comment type="caution">
    <text evidence="2">The sequence shown here is derived from an EMBL/GenBank/DDBJ whole genome shotgun (WGS) entry which is preliminary data.</text>
</comment>
<dbReference type="Proteomes" id="UP000473681">
    <property type="component" value="Unassembled WGS sequence"/>
</dbReference>
<proteinExistence type="predicted"/>
<accession>A0A0M1LJ06</accession>
<dbReference type="PROSITE" id="PS51186">
    <property type="entry name" value="GNAT"/>
    <property type="match status" value="1"/>
</dbReference>
<gene>
    <name evidence="2" type="ORF">FC774_14950</name>
    <name evidence="3" type="ORF">FDB51_01215</name>
</gene>
<dbReference type="OrthoDB" id="948250at2"/>
<organism evidence="2 5">
    <name type="scientific">Clostridium botulinum</name>
    <dbReference type="NCBI Taxonomy" id="1491"/>
    <lineage>
        <taxon>Bacteria</taxon>
        <taxon>Bacillati</taxon>
        <taxon>Bacillota</taxon>
        <taxon>Clostridia</taxon>
        <taxon>Eubacteriales</taxon>
        <taxon>Clostridiaceae</taxon>
        <taxon>Clostridium</taxon>
    </lineage>
</organism>
<protein>
    <submittedName>
        <fullName evidence="2">GNAT family N-acetyltransferase</fullName>
    </submittedName>
</protein>
<evidence type="ECO:0000313" key="5">
    <source>
        <dbReference type="Proteomes" id="UP000476820"/>
    </source>
</evidence>
<evidence type="ECO:0000313" key="2">
    <source>
        <dbReference type="EMBL" id="NFF89151.1"/>
    </source>
</evidence>
<dbReference type="SUPFAM" id="SSF55729">
    <property type="entry name" value="Acyl-CoA N-acyltransferases (Nat)"/>
    <property type="match status" value="1"/>
</dbReference>
<dbReference type="Pfam" id="PF00583">
    <property type="entry name" value="Acetyltransf_1"/>
    <property type="match status" value="1"/>
</dbReference>
<dbReference type="InterPro" id="IPR000182">
    <property type="entry name" value="GNAT_dom"/>
</dbReference>
<dbReference type="PANTHER" id="PTHR43328">
    <property type="entry name" value="ACETYLTRANSFERASE-RELATED"/>
    <property type="match status" value="1"/>
</dbReference>
<dbReference type="InterPro" id="IPR016181">
    <property type="entry name" value="Acyl_CoA_acyltransferase"/>
</dbReference>
<keyword evidence="2" id="KW-0808">Transferase</keyword>
<dbReference type="Gene3D" id="3.40.630.30">
    <property type="match status" value="1"/>
</dbReference>
<sequence length="183" mass="21292">MKFRAIKVELKDETECILRSPDEQDAEKMIEYLKMTSKETYFMVRYPEEIKITVNEEREHLKNNLISDKDIMIAAFVNDELAGNASISCVRNHIKLKHRAVFGISIKEKYWNNGVGSILIKTIIEQAKKMGYEQIELGVFADNKKAQILYKKYGFEVWGAIKNAYKLKDGTYRDEIIMGKIIK</sequence>
<dbReference type="EMBL" id="SWVK01000001">
    <property type="protein sequence ID" value="NFN33768.1"/>
    <property type="molecule type" value="Genomic_DNA"/>
</dbReference>
<dbReference type="Proteomes" id="UP000476820">
    <property type="component" value="Unassembled WGS sequence"/>
</dbReference>
<dbReference type="RefSeq" id="WP_053341935.1">
    <property type="nucleotide sequence ID" value="NZ_LFPA01000055.1"/>
</dbReference>
<dbReference type="EMBL" id="SWOV01000052">
    <property type="protein sequence ID" value="NFF89151.1"/>
    <property type="molecule type" value="Genomic_DNA"/>
</dbReference>
<dbReference type="AlphaFoldDB" id="A0A0M1LJ06"/>
<evidence type="ECO:0000313" key="4">
    <source>
        <dbReference type="Proteomes" id="UP000473681"/>
    </source>
</evidence>
<dbReference type="PANTHER" id="PTHR43328:SF1">
    <property type="entry name" value="N-ACETYLTRANSFERASE DOMAIN-CONTAINING PROTEIN"/>
    <property type="match status" value="1"/>
</dbReference>